<dbReference type="OrthoDB" id="1719458at2759"/>
<feature type="domain" description="Transposase-associated" evidence="2">
    <location>
        <begin position="3"/>
        <end position="52"/>
    </location>
</feature>
<evidence type="ECO:0000259" key="2">
    <source>
        <dbReference type="Pfam" id="PF13963"/>
    </source>
</evidence>
<dbReference type="InterPro" id="IPR029480">
    <property type="entry name" value="Transpos_assoc"/>
</dbReference>
<dbReference type="Pfam" id="PF13960">
    <property type="entry name" value="DUF4218"/>
    <property type="match status" value="1"/>
</dbReference>
<evidence type="ECO:0000313" key="3">
    <source>
        <dbReference type="Proteomes" id="UP000087171"/>
    </source>
</evidence>
<accession>A0A1S3E004</accession>
<evidence type="ECO:0000313" key="4">
    <source>
        <dbReference type="RefSeq" id="XP_012568421.1"/>
    </source>
</evidence>
<keyword evidence="3" id="KW-1185">Reference proteome</keyword>
<dbReference type="InterPro" id="IPR004242">
    <property type="entry name" value="Transposase_21"/>
</dbReference>
<dbReference type="GeneID" id="101512466"/>
<dbReference type="Proteomes" id="UP000087171">
    <property type="component" value="Chromosome Ca2"/>
</dbReference>
<name>A0A1S3E004_CICAR</name>
<organism evidence="3 4">
    <name type="scientific">Cicer arietinum</name>
    <name type="common">Chickpea</name>
    <name type="synonym">Garbanzo</name>
    <dbReference type="NCBI Taxonomy" id="3827"/>
    <lineage>
        <taxon>Eukaryota</taxon>
        <taxon>Viridiplantae</taxon>
        <taxon>Streptophyta</taxon>
        <taxon>Embryophyta</taxon>
        <taxon>Tracheophyta</taxon>
        <taxon>Spermatophyta</taxon>
        <taxon>Magnoliopsida</taxon>
        <taxon>eudicotyledons</taxon>
        <taxon>Gunneridae</taxon>
        <taxon>Pentapetalae</taxon>
        <taxon>rosids</taxon>
        <taxon>fabids</taxon>
        <taxon>Fabales</taxon>
        <taxon>Fabaceae</taxon>
        <taxon>Papilionoideae</taxon>
        <taxon>50 kb inversion clade</taxon>
        <taxon>NPAAA clade</taxon>
        <taxon>Hologalegina</taxon>
        <taxon>IRL clade</taxon>
        <taxon>Cicereae</taxon>
        <taxon>Cicer</taxon>
    </lineage>
</organism>
<dbReference type="Pfam" id="PF02992">
    <property type="entry name" value="Transposase_21"/>
    <property type="match status" value="2"/>
</dbReference>
<dbReference type="PANTHER" id="PTHR10775:SF190">
    <property type="entry name" value="TNP2-LIKE TRANSPOSON PROTEIN"/>
    <property type="match status" value="1"/>
</dbReference>
<feature type="domain" description="DUF4218" evidence="1">
    <location>
        <begin position="576"/>
        <end position="687"/>
    </location>
</feature>
<dbReference type="AlphaFoldDB" id="A0A1S3E004"/>
<sequence>MDKEWTKLARESKEYQNGVDFFLDYAYTKGKPRGKEISCPCAECYNTNWFTRKIRKPNDLNDDHVNDEEDQIDEVIFERFRDVIQEECEFNEGLNEDAKKFYNLVEEAKQELYPGCKNFSKLSFTFRLNLLKCLYGWSNESFNALLELMKEAMPSPNIPDTFNKTKGMIKDLGLDYKKIDACPNDCMIYWKNYENETSCHVCGAPRWKEIVEGNHQVGKNHESYKVSAKILRHFPLIPRLQRLFMCSKTASSLRWHKEERSKDGKLRHPSDGEVWKEFDKRHPDFALDSRNIRLGLSSDGFNSFRTMNVSHRNNIDVYLQPLIEELKVLWDLGVETYDASLKQTFQMRASLLWTISDFPGYAMLSGWSTKGKLACPGCNYNTNSTYLKHSRKMCYMGHRAFLPMDHKYRSNARDFNGRTENRPPPELLKGEDIFDLLEGFNNAFGMMQKKCNDGPWKKKSIFFELPYWKHNILPHNLDVMHIEKNIFDNIIGTLFDILGKTKDHEKARLDLQDMGIRKKLHPKELDQAKKPDGCASNISKCVQLAERKVSGYKSHDAHFMLHYLLQVVVRSAMSNQKVIEVDDLDILQTEILETLCQSETIFPPSFFDIMVHLPIHLVNEVRLGGPVQFRWMYFTERYLGKLKSYVRNKSRPKGSIVEGYLVEECLTFYSRYLHSGVDTRFSRMTRNSDTCDLSHPIGGKKKGEGNYLDCKSRSQAHRYILFNCDDVQCFISEHENEDVNVNKRKRWSKAKSQGLDFVEWFKKRALLSDVSDKLKKLSRGPNKIARHFSGYVINGYRFHTKHCDARRKTKNSGVTLMTVTESFASTKDENPIVQSIAYYGSITEIVEVDYYGMLKFVLFRYDWFEVEEDKFGLTCVYFN</sequence>
<dbReference type="KEGG" id="cam:101512466"/>
<dbReference type="RefSeq" id="XP_012568421.1">
    <property type="nucleotide sequence ID" value="XM_012712967.1"/>
</dbReference>
<dbReference type="PANTHER" id="PTHR10775">
    <property type="entry name" value="OS08G0208400 PROTEIN"/>
    <property type="match status" value="1"/>
</dbReference>
<gene>
    <name evidence="4" type="primary">LOC101512466</name>
</gene>
<reference evidence="4" key="2">
    <citation type="submission" date="2025-08" db="UniProtKB">
        <authorList>
            <consortium name="RefSeq"/>
        </authorList>
    </citation>
    <scope>IDENTIFICATION</scope>
    <source>
        <tissue evidence="4">Etiolated seedlings</tissue>
    </source>
</reference>
<reference evidence="3" key="1">
    <citation type="journal article" date="2013" name="Nat. Biotechnol.">
        <title>Draft genome sequence of chickpea (Cicer arietinum) provides a resource for trait improvement.</title>
        <authorList>
            <person name="Varshney R.K."/>
            <person name="Song C."/>
            <person name="Saxena R.K."/>
            <person name="Azam S."/>
            <person name="Yu S."/>
            <person name="Sharpe A.G."/>
            <person name="Cannon S."/>
            <person name="Baek J."/>
            <person name="Rosen B.D."/>
            <person name="Tar'an B."/>
            <person name="Millan T."/>
            <person name="Zhang X."/>
            <person name="Ramsay L.D."/>
            <person name="Iwata A."/>
            <person name="Wang Y."/>
            <person name="Nelson W."/>
            <person name="Farmer A.D."/>
            <person name="Gaur P.M."/>
            <person name="Soderlund C."/>
            <person name="Penmetsa R.V."/>
            <person name="Xu C."/>
            <person name="Bharti A.K."/>
            <person name="He W."/>
            <person name="Winter P."/>
            <person name="Zhao S."/>
            <person name="Hane J.K."/>
            <person name="Carrasquilla-Garcia N."/>
            <person name="Condie J.A."/>
            <person name="Upadhyaya H.D."/>
            <person name="Luo M.C."/>
            <person name="Thudi M."/>
            <person name="Gowda C.L."/>
            <person name="Singh N.P."/>
            <person name="Lichtenzveig J."/>
            <person name="Gali K.K."/>
            <person name="Rubio J."/>
            <person name="Nadarajan N."/>
            <person name="Dolezel J."/>
            <person name="Bansal K.C."/>
            <person name="Xu X."/>
            <person name="Edwards D."/>
            <person name="Zhang G."/>
            <person name="Kahl G."/>
            <person name="Gil J."/>
            <person name="Singh K.B."/>
            <person name="Datta S.K."/>
            <person name="Jackson S.A."/>
            <person name="Wang J."/>
            <person name="Cook D.R."/>
        </authorList>
    </citation>
    <scope>NUCLEOTIDE SEQUENCE [LARGE SCALE GENOMIC DNA]</scope>
    <source>
        <strain evidence="3">cv. CDC Frontier</strain>
    </source>
</reference>
<evidence type="ECO:0000259" key="1">
    <source>
        <dbReference type="Pfam" id="PF13960"/>
    </source>
</evidence>
<dbReference type="InterPro" id="IPR025452">
    <property type="entry name" value="DUF4218"/>
</dbReference>
<proteinExistence type="predicted"/>
<protein>
    <submittedName>
        <fullName evidence="4">Uncharacterized protein LOC101512466</fullName>
    </submittedName>
</protein>
<dbReference type="eggNOG" id="ENOG502QWJJ">
    <property type="taxonomic scope" value="Eukaryota"/>
</dbReference>
<dbReference type="Pfam" id="PF13963">
    <property type="entry name" value="Transpos_assoc"/>
    <property type="match status" value="1"/>
</dbReference>
<dbReference type="PaxDb" id="3827-XP_004490550.1"/>